<dbReference type="InterPro" id="IPR025659">
    <property type="entry name" value="Tubby-like_C"/>
</dbReference>
<dbReference type="PANTHER" id="PTHR23248:SF9">
    <property type="entry name" value="PHOSPHOLIPID SCRAMBLASE"/>
    <property type="match status" value="1"/>
</dbReference>
<dbReference type="SUPFAM" id="SSF54518">
    <property type="entry name" value="Tubby C-terminal domain-like"/>
    <property type="match status" value="1"/>
</dbReference>
<keyword evidence="2" id="KW-0564">Palmitate</keyword>
<dbReference type="PANTHER" id="PTHR23248">
    <property type="entry name" value="PHOSPHOLIPID SCRAMBLASE-RELATED"/>
    <property type="match status" value="1"/>
</dbReference>
<evidence type="ECO:0000313" key="3">
    <source>
        <dbReference type="EMBL" id="CAH0403598.1"/>
    </source>
</evidence>
<protein>
    <recommendedName>
        <fullName evidence="2">Phospholipid scramblase</fullName>
    </recommendedName>
</protein>
<evidence type="ECO:0000313" key="4">
    <source>
        <dbReference type="Proteomes" id="UP001153292"/>
    </source>
</evidence>
<dbReference type="Proteomes" id="UP001153292">
    <property type="component" value="Chromosome 24"/>
</dbReference>
<evidence type="ECO:0000256" key="1">
    <source>
        <dbReference type="ARBA" id="ARBA00005350"/>
    </source>
</evidence>
<comment type="similarity">
    <text evidence="1 2">Belongs to the phospholipid scramblase family.</text>
</comment>
<accession>A0ABN8BBM0</accession>
<dbReference type="InterPro" id="IPR005552">
    <property type="entry name" value="Scramblase"/>
</dbReference>
<comment type="cofactor">
    <cofactor evidence="2">
        <name>Ca(2+)</name>
        <dbReference type="ChEBI" id="CHEBI:29108"/>
    </cofactor>
</comment>
<organism evidence="3 4">
    <name type="scientific">Chilo suppressalis</name>
    <name type="common">Asiatic rice borer moth</name>
    <dbReference type="NCBI Taxonomy" id="168631"/>
    <lineage>
        <taxon>Eukaryota</taxon>
        <taxon>Metazoa</taxon>
        <taxon>Ecdysozoa</taxon>
        <taxon>Arthropoda</taxon>
        <taxon>Hexapoda</taxon>
        <taxon>Insecta</taxon>
        <taxon>Pterygota</taxon>
        <taxon>Neoptera</taxon>
        <taxon>Endopterygota</taxon>
        <taxon>Lepidoptera</taxon>
        <taxon>Glossata</taxon>
        <taxon>Ditrysia</taxon>
        <taxon>Pyraloidea</taxon>
        <taxon>Crambidae</taxon>
        <taxon>Crambinae</taxon>
        <taxon>Chilo</taxon>
    </lineage>
</organism>
<dbReference type="Pfam" id="PF03803">
    <property type="entry name" value="Scramblase"/>
    <property type="match status" value="1"/>
</dbReference>
<keyword evidence="2" id="KW-0449">Lipoprotein</keyword>
<gene>
    <name evidence="3" type="ORF">CHILSU_LOCUS6880</name>
</gene>
<reference evidence="3" key="1">
    <citation type="submission" date="2021-12" db="EMBL/GenBank/DDBJ databases">
        <authorList>
            <person name="King R."/>
        </authorList>
    </citation>
    <scope>NUCLEOTIDE SEQUENCE</scope>
</reference>
<keyword evidence="4" id="KW-1185">Reference proteome</keyword>
<sequence length="201" mass="22698">MQIPAKNVDGWMSCPKTIIEHPGLAYLCYLNEIIVTKKLDALHKIIGKADVCYTIYNNEDQKVFVGVKRTGCKSFAVKFFNNYGNEVIVIKKPFAFFANRAQVWAPPGNYVGCVEKKFATNTFLVKNRNGDKVLNVKSQSSCCSDYDVLQNDELVGHIKRWTVNSMPITSTDFAVSFPAQMDINNKVILLGACFLIRYSKY</sequence>
<name>A0ABN8BBM0_CHISP</name>
<keyword evidence="2" id="KW-0106">Calcium</keyword>
<evidence type="ECO:0000256" key="2">
    <source>
        <dbReference type="RuleBase" id="RU363116"/>
    </source>
</evidence>
<proteinExistence type="inferred from homology"/>
<dbReference type="EMBL" id="OU963917">
    <property type="protein sequence ID" value="CAH0403598.1"/>
    <property type="molecule type" value="Genomic_DNA"/>
</dbReference>
<comment type="function">
    <text evidence="2">May mediate accelerated ATP-independent bidirectional transbilayer migration of phospholipids upon binding calcium ions that results in a loss of phospholipid asymmetry in the plasma membrane.</text>
</comment>